<proteinExistence type="predicted"/>
<dbReference type="EMBL" id="CAJZBQ010000007">
    <property type="protein sequence ID" value="CAG9312570.1"/>
    <property type="molecule type" value="Genomic_DNA"/>
</dbReference>
<protein>
    <submittedName>
        <fullName evidence="1">Uncharacterized protein</fullName>
    </submittedName>
</protein>
<sequence>MDSKIRDSKAFKCNPLYRFYNTLEGALIEFIRNEGQASLHQIMEHIEGKKKRLRTISSRKYKKESVEELVFPALFGKKKLFNQISAGVWTVNTNFALEYEQKVVKEIERIKEKNNQESYERYMQRKITLKEEEKLKIFEKSIDTDIYNKLDQLVDILESSNEEMQRQFQAFMELNQLWK</sequence>
<reference evidence="1" key="1">
    <citation type="submission" date="2021-09" db="EMBL/GenBank/DDBJ databases">
        <authorList>
            <consortium name="AG Swart"/>
            <person name="Singh M."/>
            <person name="Singh A."/>
            <person name="Seah K."/>
            <person name="Emmerich C."/>
        </authorList>
    </citation>
    <scope>NUCLEOTIDE SEQUENCE</scope>
    <source>
        <strain evidence="1">ATCC30299</strain>
    </source>
</reference>
<name>A0AAU9IFE5_9CILI</name>
<evidence type="ECO:0000313" key="1">
    <source>
        <dbReference type="EMBL" id="CAG9312570.1"/>
    </source>
</evidence>
<dbReference type="AlphaFoldDB" id="A0AAU9IFE5"/>
<evidence type="ECO:0000313" key="2">
    <source>
        <dbReference type="Proteomes" id="UP001162131"/>
    </source>
</evidence>
<accession>A0AAU9IFE5</accession>
<comment type="caution">
    <text evidence="1">The sequence shown here is derived from an EMBL/GenBank/DDBJ whole genome shotgun (WGS) entry which is preliminary data.</text>
</comment>
<gene>
    <name evidence="1" type="ORF">BSTOLATCC_MIC6962</name>
</gene>
<dbReference type="Proteomes" id="UP001162131">
    <property type="component" value="Unassembled WGS sequence"/>
</dbReference>
<keyword evidence="2" id="KW-1185">Reference proteome</keyword>
<organism evidence="1 2">
    <name type="scientific">Blepharisma stoltei</name>
    <dbReference type="NCBI Taxonomy" id="1481888"/>
    <lineage>
        <taxon>Eukaryota</taxon>
        <taxon>Sar</taxon>
        <taxon>Alveolata</taxon>
        <taxon>Ciliophora</taxon>
        <taxon>Postciliodesmatophora</taxon>
        <taxon>Heterotrichea</taxon>
        <taxon>Heterotrichida</taxon>
        <taxon>Blepharismidae</taxon>
        <taxon>Blepharisma</taxon>
    </lineage>
</organism>